<evidence type="ECO:0000313" key="2">
    <source>
        <dbReference type="Proteomes" id="UP000717996"/>
    </source>
</evidence>
<gene>
    <name evidence="1" type="ORF">G6F51_012263</name>
</gene>
<name>A0A9P6XX61_RHIOR</name>
<comment type="caution">
    <text evidence="1">The sequence shown here is derived from an EMBL/GenBank/DDBJ whole genome shotgun (WGS) entry which is preliminary data.</text>
</comment>
<protein>
    <submittedName>
        <fullName evidence="1">Uncharacterized protein</fullName>
    </submittedName>
</protein>
<evidence type="ECO:0000313" key="1">
    <source>
        <dbReference type="EMBL" id="KAG1534131.1"/>
    </source>
</evidence>
<accession>A0A9P6XX61</accession>
<dbReference type="AlphaFoldDB" id="A0A9P6XX61"/>
<reference evidence="1" key="1">
    <citation type="journal article" date="2020" name="Microb. Genom.">
        <title>Genetic diversity of clinical and environmental Mucorales isolates obtained from an investigation of mucormycosis cases among solid organ transplant recipients.</title>
        <authorList>
            <person name="Nguyen M.H."/>
            <person name="Kaul D."/>
            <person name="Muto C."/>
            <person name="Cheng S.J."/>
            <person name="Richter R.A."/>
            <person name="Bruno V.M."/>
            <person name="Liu G."/>
            <person name="Beyhan S."/>
            <person name="Sundermann A.J."/>
            <person name="Mounaud S."/>
            <person name="Pasculle A.W."/>
            <person name="Nierman W.C."/>
            <person name="Driscoll E."/>
            <person name="Cumbie R."/>
            <person name="Clancy C.J."/>
            <person name="Dupont C.L."/>
        </authorList>
    </citation>
    <scope>NUCLEOTIDE SEQUENCE</scope>
    <source>
        <strain evidence="1">GL16</strain>
    </source>
</reference>
<dbReference type="Proteomes" id="UP000717996">
    <property type="component" value="Unassembled WGS sequence"/>
</dbReference>
<proteinExistence type="predicted"/>
<organism evidence="1 2">
    <name type="scientific">Rhizopus oryzae</name>
    <name type="common">Mucormycosis agent</name>
    <name type="synonym">Rhizopus arrhizus var. delemar</name>
    <dbReference type="NCBI Taxonomy" id="64495"/>
    <lineage>
        <taxon>Eukaryota</taxon>
        <taxon>Fungi</taxon>
        <taxon>Fungi incertae sedis</taxon>
        <taxon>Mucoromycota</taxon>
        <taxon>Mucoromycotina</taxon>
        <taxon>Mucoromycetes</taxon>
        <taxon>Mucorales</taxon>
        <taxon>Mucorineae</taxon>
        <taxon>Rhizopodaceae</taxon>
        <taxon>Rhizopus</taxon>
    </lineage>
</organism>
<dbReference type="EMBL" id="JAANIT010003433">
    <property type="protein sequence ID" value="KAG1534131.1"/>
    <property type="molecule type" value="Genomic_DNA"/>
</dbReference>
<sequence length="70" mass="7376">MGSSTLGAVDDIVSKSNMGEPTVVSCGDKMTTANEVILPLGYKKRGQEGDGVEGLQSAIDRATKMRVDLF</sequence>